<reference evidence="1 2" key="1">
    <citation type="journal article" date="2023" name="Arcadia Sci">
        <title>De novo assembly of a long-read Amblyomma americanum tick genome.</title>
        <authorList>
            <person name="Chou S."/>
            <person name="Poskanzer K.E."/>
            <person name="Rollins M."/>
            <person name="Thuy-Boun P.S."/>
        </authorList>
    </citation>
    <scope>NUCLEOTIDE SEQUENCE [LARGE SCALE GENOMIC DNA]</scope>
    <source>
        <strain evidence="1">F_SG_1</strain>
        <tissue evidence="1">Salivary glands</tissue>
    </source>
</reference>
<protein>
    <submittedName>
        <fullName evidence="1">Uncharacterized protein</fullName>
    </submittedName>
</protein>
<evidence type="ECO:0000313" key="2">
    <source>
        <dbReference type="Proteomes" id="UP001321473"/>
    </source>
</evidence>
<sequence length="109" mass="12346">MPTGTTRRSVAPPLLMSPIIVFYVTYASDSSTVYQFTLDNVNKDQCFVGHCNFSERLSYAHRAASVLSSSSASCRLKRFHFGNVHLYELARTGAYRPENMLMYEDSMCE</sequence>
<dbReference type="EMBL" id="JARKHS020018701">
    <property type="protein sequence ID" value="KAK8772197.1"/>
    <property type="molecule type" value="Genomic_DNA"/>
</dbReference>
<gene>
    <name evidence="1" type="ORF">V5799_024559</name>
</gene>
<accession>A0AAQ4EBP1</accession>
<keyword evidence="2" id="KW-1185">Reference proteome</keyword>
<comment type="caution">
    <text evidence="1">The sequence shown here is derived from an EMBL/GenBank/DDBJ whole genome shotgun (WGS) entry which is preliminary data.</text>
</comment>
<proteinExistence type="predicted"/>
<organism evidence="1 2">
    <name type="scientific">Amblyomma americanum</name>
    <name type="common">Lone star tick</name>
    <dbReference type="NCBI Taxonomy" id="6943"/>
    <lineage>
        <taxon>Eukaryota</taxon>
        <taxon>Metazoa</taxon>
        <taxon>Ecdysozoa</taxon>
        <taxon>Arthropoda</taxon>
        <taxon>Chelicerata</taxon>
        <taxon>Arachnida</taxon>
        <taxon>Acari</taxon>
        <taxon>Parasitiformes</taxon>
        <taxon>Ixodida</taxon>
        <taxon>Ixodoidea</taxon>
        <taxon>Ixodidae</taxon>
        <taxon>Amblyomminae</taxon>
        <taxon>Amblyomma</taxon>
    </lineage>
</organism>
<evidence type="ECO:0000313" key="1">
    <source>
        <dbReference type="EMBL" id="KAK8772197.1"/>
    </source>
</evidence>
<dbReference type="Proteomes" id="UP001321473">
    <property type="component" value="Unassembled WGS sequence"/>
</dbReference>
<name>A0AAQ4EBP1_AMBAM</name>
<dbReference type="AlphaFoldDB" id="A0AAQ4EBP1"/>